<comment type="caution">
    <text evidence="3">The sequence shown here is derived from an EMBL/GenBank/DDBJ whole genome shotgun (WGS) entry which is preliminary data.</text>
</comment>
<reference evidence="3 4" key="1">
    <citation type="submission" date="2018-01" db="EMBL/GenBank/DDBJ databases">
        <title>Whole genome sequencing of Histamine producing bacteria.</title>
        <authorList>
            <person name="Butler K."/>
        </authorList>
    </citation>
    <scope>NUCLEOTIDE SEQUENCE [LARGE SCALE GENOMIC DNA]</scope>
    <source>
        <strain evidence="3 4">JCM 12947</strain>
    </source>
</reference>
<name>A0A2T3JMD5_9GAMM</name>
<dbReference type="EMBL" id="PYMJ01000004">
    <property type="protein sequence ID" value="PSU50187.1"/>
    <property type="molecule type" value="Genomic_DNA"/>
</dbReference>
<accession>A0A2T3JMD5</accession>
<dbReference type="InterPro" id="IPR020845">
    <property type="entry name" value="AMP-binding_CS"/>
</dbReference>
<dbReference type="Pfam" id="PF23562">
    <property type="entry name" value="AMP-binding_C_3"/>
    <property type="match status" value="1"/>
</dbReference>
<dbReference type="PANTHER" id="PTHR43767:SF8">
    <property type="entry name" value="LONG-CHAIN-FATTY-ACID--COA LIGASE"/>
    <property type="match status" value="1"/>
</dbReference>
<dbReference type="PANTHER" id="PTHR43767">
    <property type="entry name" value="LONG-CHAIN-FATTY-ACID--COA LIGASE"/>
    <property type="match status" value="1"/>
</dbReference>
<dbReference type="Proteomes" id="UP000240987">
    <property type="component" value="Unassembled WGS sequence"/>
</dbReference>
<keyword evidence="4" id="KW-1185">Reference proteome</keyword>
<feature type="domain" description="AMP-dependent synthetase/ligase" evidence="2">
    <location>
        <begin position="18"/>
        <end position="346"/>
    </location>
</feature>
<dbReference type="SMART" id="SM01236">
    <property type="entry name" value="Haem_oxygenase_2"/>
    <property type="match status" value="1"/>
</dbReference>
<dbReference type="InterPro" id="IPR042099">
    <property type="entry name" value="ANL_N_sf"/>
</dbReference>
<dbReference type="InterPro" id="IPR050237">
    <property type="entry name" value="ATP-dep_AMP-bd_enzyme"/>
</dbReference>
<evidence type="ECO:0000313" key="3">
    <source>
        <dbReference type="EMBL" id="PSU50187.1"/>
    </source>
</evidence>
<dbReference type="PROSITE" id="PS00455">
    <property type="entry name" value="AMP_BINDING"/>
    <property type="match status" value="1"/>
</dbReference>
<dbReference type="GO" id="GO:0016874">
    <property type="term" value="F:ligase activity"/>
    <property type="evidence" value="ECO:0007669"/>
    <property type="project" value="UniProtKB-KW"/>
</dbReference>
<dbReference type="Gene3D" id="1.20.910.10">
    <property type="entry name" value="Heme oxygenase-like"/>
    <property type="match status" value="1"/>
</dbReference>
<protein>
    <submittedName>
        <fullName evidence="3">Long-chain fatty acid--CoA ligase</fullName>
    </submittedName>
</protein>
<dbReference type="SUPFAM" id="SSF48613">
    <property type="entry name" value="Heme oxygenase-like"/>
    <property type="match status" value="1"/>
</dbReference>
<dbReference type="OrthoDB" id="9803968at2"/>
<dbReference type="Pfam" id="PF14518">
    <property type="entry name" value="Haem_oxygenas_2"/>
    <property type="match status" value="1"/>
</dbReference>
<evidence type="ECO:0000256" key="1">
    <source>
        <dbReference type="ARBA" id="ARBA00022598"/>
    </source>
</evidence>
<gene>
    <name evidence="3" type="ORF">C9J12_05490</name>
</gene>
<proteinExistence type="predicted"/>
<dbReference type="InterPro" id="IPR016084">
    <property type="entry name" value="Haem_Oase-like_multi-hlx"/>
</dbReference>
<dbReference type="Gene3D" id="3.40.50.12780">
    <property type="entry name" value="N-terminal domain of ligase-like"/>
    <property type="match status" value="1"/>
</dbReference>
<dbReference type="InterPro" id="IPR000873">
    <property type="entry name" value="AMP-dep_synth/lig_dom"/>
</dbReference>
<sequence>MDTIFDHNTQHKSVLTALQKWAAQYPTKLAVIGKPNSSLTFSELWQAVQHAKHALIALQAERIALKADNSINWAIIDLAAIAANIVLVPVPVFFSTSQVTHLLDAANVDTLIGNWEETTDTVGYIAALPVYHRATHNKQQQLPAGTAKVTFTSGSTGQPKGVCLSMAHLDNVAQTLANELLFSSCPNKHFVLLPLSTLLENIAGLYVPIMLGISTTIISGRHLGLTGSSQFNPSLFIHALQSHKPQSLVLTPQLLMALTDIVQAAPEAVSHTIRSLKFVAVGGARVSPQLLSKAHAAGIPAYEGYGLSECGSVVSLNRPDKAHPQRSNLQGSSGRILPHCHVTFSEDGEVLVSGSTMLGYIGASTQPTLIATGDLGYLDEDGFLHITGRKKNVLITSYGRNISPEWIESEAQAYAGLQQMVVLGDGQASLTAIIASHASDHPSAQQNRKQNLKQIAESITQLNASLPDYARIGSIIVSRPFNQLPELITSNGRPRRDAFLHYFQAELNKLDSTISDNVTTPAVTKCTESIDTEIIILNTVSTISIPKENTMTTVMPFFEQLQQHTKDAQQTMRNAPVFAACANGEMSLDAYISFLTQAYHHVKHTVPLLMACGSRLPEHYEWLRQAIGEYIEEEKGHHEWILNDIQTCGGNTKDVRANTHQGKVGADIELMVAYLYHQIDRRNPMAFFGMVWVLEGTSVSEGGQVAAAIQTTLTLPDSAMTYLKSHSELDQEHIKMFEGLMNQITDPDDQQAIIDGANIVYQLYGQMLHNLPITQSHSTSTAAT</sequence>
<dbReference type="Pfam" id="PF00501">
    <property type="entry name" value="AMP-binding"/>
    <property type="match status" value="1"/>
</dbReference>
<dbReference type="AlphaFoldDB" id="A0A2T3JMD5"/>
<dbReference type="SUPFAM" id="SSF56801">
    <property type="entry name" value="Acetyl-CoA synthetase-like"/>
    <property type="match status" value="1"/>
</dbReference>
<organism evidence="3 4">
    <name type="scientific">Photobacterium frigidiphilum</name>
    <dbReference type="NCBI Taxonomy" id="264736"/>
    <lineage>
        <taxon>Bacteria</taxon>
        <taxon>Pseudomonadati</taxon>
        <taxon>Pseudomonadota</taxon>
        <taxon>Gammaproteobacteria</taxon>
        <taxon>Vibrionales</taxon>
        <taxon>Vibrionaceae</taxon>
        <taxon>Photobacterium</taxon>
    </lineage>
</organism>
<evidence type="ECO:0000313" key="4">
    <source>
        <dbReference type="Proteomes" id="UP000240987"/>
    </source>
</evidence>
<evidence type="ECO:0000259" key="2">
    <source>
        <dbReference type="Pfam" id="PF00501"/>
    </source>
</evidence>
<keyword evidence="1 3" id="KW-0436">Ligase</keyword>